<organism evidence="1 2">
    <name type="scientific">Mesonia oceanica</name>
    <dbReference type="NCBI Taxonomy" id="2687242"/>
    <lineage>
        <taxon>Bacteria</taxon>
        <taxon>Pseudomonadati</taxon>
        <taxon>Bacteroidota</taxon>
        <taxon>Flavobacteriia</taxon>
        <taxon>Flavobacteriales</taxon>
        <taxon>Flavobacteriaceae</taxon>
        <taxon>Mesonia</taxon>
    </lineage>
</organism>
<accession>A0AC61Y544</accession>
<sequence length="429" mass="49273">MEVDIIIIVLSLILSAFFSGMEIAYVSSNKIHIEIEKKQGDFLGKILERLTKKPSKFIATMLVGNNIALVVYGFYMGDLLVNWLMQMGPFSNAFFNYWINDGLILTQTLISTLVILFTAEFLPKVFFQIYANSMLKFFAVPAYFFYIIFTFISAFIIWISDMVLKLFFKTEGDEVQLAFSKVELGNYISEQMETVEEHDELDSEIQIFKNALEFSEVKSREVMIPRNEIISVDINESPNKLIEIFTETGLSKILVYKETNDDIIGYIHSFELFKKPKDLQSILMPVLYVPGTMLAQDVLNVLIKKRKSIAVVIDEYGGTSGMMTVEDIVEEVFGEIEDEHDAVVLVEEELAENKYKFSARLEVDYINETYKLNLPEEENYETLGGWIVNHTEEIPEQGGTLYIQPYKVTILEVSNTKIELVELEVLEED</sequence>
<gene>
    <name evidence="1" type="primary">tlyC</name>
    <name evidence="1" type="ORF">FVB9532_00866</name>
</gene>
<dbReference type="EMBL" id="CABVMM010000003">
    <property type="protein sequence ID" value="VVU99610.1"/>
    <property type="molecule type" value="Genomic_DNA"/>
</dbReference>
<protein>
    <submittedName>
        <fullName evidence="1">Hemolysin C</fullName>
    </submittedName>
</protein>
<keyword evidence="2" id="KW-1185">Reference proteome</keyword>
<evidence type="ECO:0000313" key="1">
    <source>
        <dbReference type="EMBL" id="VVU99610.1"/>
    </source>
</evidence>
<evidence type="ECO:0000313" key="2">
    <source>
        <dbReference type="Proteomes" id="UP000356253"/>
    </source>
</evidence>
<reference evidence="1" key="1">
    <citation type="submission" date="2019-09" db="EMBL/GenBank/DDBJ databases">
        <authorList>
            <person name="Rodrigo-Torres L."/>
            <person name="Arahal R. D."/>
            <person name="Lucena T."/>
        </authorList>
    </citation>
    <scope>NUCLEOTIDE SEQUENCE</scope>
    <source>
        <strain evidence="1">ISS653</strain>
    </source>
</reference>
<comment type="caution">
    <text evidence="1">The sequence shown here is derived from an EMBL/GenBank/DDBJ whole genome shotgun (WGS) entry which is preliminary data.</text>
</comment>
<dbReference type="Proteomes" id="UP000356253">
    <property type="component" value="Unassembled WGS sequence"/>
</dbReference>
<name>A0AC61Y544_9FLAO</name>
<proteinExistence type="predicted"/>